<dbReference type="CDD" id="cd18038">
    <property type="entry name" value="DEXXQc_Helz-like"/>
    <property type="match status" value="1"/>
</dbReference>
<dbReference type="GO" id="GO:0031047">
    <property type="term" value="P:regulatory ncRNA-mediated gene silencing"/>
    <property type="evidence" value="ECO:0007669"/>
    <property type="project" value="UniProtKB-KW"/>
</dbReference>
<sequence>MTNYDQQNAITAIVSRDHKVPYLISGPPGVGKTKTLVEAALQILTTHPDSTILICAPSNSAADTLARRLCVPAASSASRPYVGPGTVLRLNLPSRTFAERPDEILPFCYITPTPTGTSTFGIPSFAELMKFRAVICTCQDASILVTANATNIAMMKAESEMMDTFHRVSDSSVTRHVHPHWTHLMIDEAAQSSEPETLLPLSVVVPYPLPQGYRSVDPVVVLCGDIRQLGPVISSPEARDGELDVSLLERLSQQEVYASHSNARKNQKIANGACPSDWEGPFTNLIQNYRSIAPILMIPAALFYEDTLIPSARDVELLKWQGFPNPRIPILFHGCEGEENWIDEVSISWYNSSEIEYINDLVQSLIETVVGLKQKEIAVITPWREQVWRIRSKLRSNNLHAVDVGNLETYQGAEFRVTIISCVRSRSRFLDEDRRMNMGLFNERKRFNVAITRAKEILIVVGNGNLLKRDPYWNGFLQIMLRNNLYRGPDLGLETTGAFISRLESTIHRNEEHDPEEAVLRLAGALARETLRDD</sequence>
<dbReference type="PANTHER" id="PTHR45418:SF1">
    <property type="entry name" value="CANCER_TESTIS ANTIGEN 55"/>
    <property type="match status" value="1"/>
</dbReference>
<dbReference type="STRING" id="1331196.A0A1B9J1L1"/>
<dbReference type="AlphaFoldDB" id="A0A1B9J1L1"/>
<dbReference type="InterPro" id="IPR041679">
    <property type="entry name" value="DNA2/NAM7-like_C"/>
</dbReference>
<proteinExistence type="predicted"/>
<reference evidence="6 7" key="1">
    <citation type="submission" date="2013-07" db="EMBL/GenBank/DDBJ databases">
        <title>The Genome Sequence of Kwoniella mangroviensis CBS10435.</title>
        <authorList>
            <consortium name="The Broad Institute Genome Sequencing Platform"/>
            <person name="Cuomo C."/>
            <person name="Litvintseva A."/>
            <person name="Chen Y."/>
            <person name="Heitman J."/>
            <person name="Sun S."/>
            <person name="Springer D."/>
            <person name="Dromer F."/>
            <person name="Young S.K."/>
            <person name="Zeng Q."/>
            <person name="Gargeya S."/>
            <person name="Fitzgerald M."/>
            <person name="Abouelleil A."/>
            <person name="Alvarado L."/>
            <person name="Berlin A.M."/>
            <person name="Chapman S.B."/>
            <person name="Dewar J."/>
            <person name="Goldberg J."/>
            <person name="Griggs A."/>
            <person name="Gujja S."/>
            <person name="Hansen M."/>
            <person name="Howarth C."/>
            <person name="Imamovic A."/>
            <person name="Larimer J."/>
            <person name="McCowan C."/>
            <person name="Murphy C."/>
            <person name="Pearson M."/>
            <person name="Priest M."/>
            <person name="Roberts A."/>
            <person name="Saif S."/>
            <person name="Shea T."/>
            <person name="Sykes S."/>
            <person name="Wortman J."/>
            <person name="Nusbaum C."/>
            <person name="Birren B."/>
        </authorList>
    </citation>
    <scope>NUCLEOTIDE SEQUENCE [LARGE SCALE GENOMIC DNA]</scope>
    <source>
        <strain evidence="6 7">CBS 10435</strain>
    </source>
</reference>
<accession>A0A1B9J1L1</accession>
<organism evidence="6 7">
    <name type="scientific">Kwoniella mangroviensis CBS 10435</name>
    <dbReference type="NCBI Taxonomy" id="1331196"/>
    <lineage>
        <taxon>Eukaryota</taxon>
        <taxon>Fungi</taxon>
        <taxon>Dikarya</taxon>
        <taxon>Basidiomycota</taxon>
        <taxon>Agaricomycotina</taxon>
        <taxon>Tremellomycetes</taxon>
        <taxon>Tremellales</taxon>
        <taxon>Cryptococcaceae</taxon>
        <taxon>Kwoniella</taxon>
    </lineage>
</organism>
<dbReference type="InterPro" id="IPR047187">
    <property type="entry name" value="SF1_C_Upf1"/>
</dbReference>
<dbReference type="SUPFAM" id="SSF52540">
    <property type="entry name" value="P-loop containing nucleoside triphosphate hydrolases"/>
    <property type="match status" value="1"/>
</dbReference>
<gene>
    <name evidence="6" type="ORF">L486_01313</name>
</gene>
<evidence type="ECO:0000313" key="6">
    <source>
        <dbReference type="EMBL" id="OCF61655.1"/>
    </source>
</evidence>
<dbReference type="PANTHER" id="PTHR45418">
    <property type="entry name" value="CANCER/TESTIS ANTIGEN 55"/>
    <property type="match status" value="1"/>
</dbReference>
<dbReference type="InterPro" id="IPR026122">
    <property type="entry name" value="MOV-10/SDE3_DEXXQ/H-box"/>
</dbReference>
<dbReference type="Gene3D" id="3.40.50.300">
    <property type="entry name" value="P-loop containing nucleotide triphosphate hydrolases"/>
    <property type="match status" value="2"/>
</dbReference>
<dbReference type="GO" id="GO:0003723">
    <property type="term" value="F:RNA binding"/>
    <property type="evidence" value="ECO:0007669"/>
    <property type="project" value="InterPro"/>
</dbReference>
<dbReference type="Proteomes" id="UP000092583">
    <property type="component" value="Unassembled WGS sequence"/>
</dbReference>
<evidence type="ECO:0000256" key="1">
    <source>
        <dbReference type="ARBA" id="ARBA00004496"/>
    </source>
</evidence>
<dbReference type="GO" id="GO:0005737">
    <property type="term" value="C:cytoplasm"/>
    <property type="evidence" value="ECO:0007669"/>
    <property type="project" value="UniProtKB-SubCell"/>
</dbReference>
<reference evidence="7" key="2">
    <citation type="submission" date="2013-12" db="EMBL/GenBank/DDBJ databases">
        <title>Evolution of pathogenesis and genome organization in the Tremellales.</title>
        <authorList>
            <person name="Cuomo C."/>
            <person name="Litvintseva A."/>
            <person name="Heitman J."/>
            <person name="Chen Y."/>
            <person name="Sun S."/>
            <person name="Springer D."/>
            <person name="Dromer F."/>
            <person name="Young S."/>
            <person name="Zeng Q."/>
            <person name="Chapman S."/>
            <person name="Gujja S."/>
            <person name="Saif S."/>
            <person name="Birren B."/>
        </authorList>
    </citation>
    <scope>NUCLEOTIDE SEQUENCE [LARGE SCALE GENOMIC DNA]</scope>
    <source>
        <strain evidence="7">CBS 10435</strain>
    </source>
</reference>
<feature type="domain" description="DNA2/NAM7 helicase helicase" evidence="4">
    <location>
        <begin position="178"/>
        <end position="235"/>
    </location>
</feature>
<keyword evidence="7" id="KW-1185">Reference proteome</keyword>
<evidence type="ECO:0000256" key="2">
    <source>
        <dbReference type="ARBA" id="ARBA00022490"/>
    </source>
</evidence>
<dbReference type="PROSITE" id="PS50007">
    <property type="entry name" value="PIPLC_X_DOMAIN"/>
    <property type="match status" value="1"/>
</dbReference>
<feature type="domain" description="DNA2/NAM7 helicase helicase" evidence="4">
    <location>
        <begin position="3"/>
        <end position="71"/>
    </location>
</feature>
<comment type="subcellular location">
    <subcellularLocation>
        <location evidence="1">Cytoplasm</location>
    </subcellularLocation>
</comment>
<evidence type="ECO:0000259" key="4">
    <source>
        <dbReference type="Pfam" id="PF13086"/>
    </source>
</evidence>
<dbReference type="CDD" id="cd18808">
    <property type="entry name" value="SF1_C_Upf1"/>
    <property type="match status" value="1"/>
</dbReference>
<protein>
    <submittedName>
        <fullName evidence="6">Uncharacterized protein</fullName>
    </submittedName>
</protein>
<keyword evidence="3" id="KW-0943">RNA-mediated gene silencing</keyword>
<name>A0A1B9J1L1_9TREE</name>
<dbReference type="Pfam" id="PF13087">
    <property type="entry name" value="AAA_12"/>
    <property type="match status" value="1"/>
</dbReference>
<dbReference type="InterPro" id="IPR027417">
    <property type="entry name" value="P-loop_NTPase"/>
</dbReference>
<keyword evidence="2" id="KW-0963">Cytoplasm</keyword>
<evidence type="ECO:0000256" key="3">
    <source>
        <dbReference type="ARBA" id="ARBA00023158"/>
    </source>
</evidence>
<dbReference type="GO" id="GO:0032574">
    <property type="term" value="F:5'-3' RNA helicase activity"/>
    <property type="evidence" value="ECO:0007669"/>
    <property type="project" value="InterPro"/>
</dbReference>
<feature type="domain" description="DNA2/NAM7 helicase-like C-terminal" evidence="5">
    <location>
        <begin position="279"/>
        <end position="464"/>
    </location>
</feature>
<dbReference type="InterPro" id="IPR041677">
    <property type="entry name" value="DNA2/NAM7_AAA_11"/>
</dbReference>
<dbReference type="OrthoDB" id="6513042at2759"/>
<dbReference type="EMBL" id="KI669459">
    <property type="protein sequence ID" value="OCF61655.1"/>
    <property type="molecule type" value="Genomic_DNA"/>
</dbReference>
<evidence type="ECO:0000313" key="7">
    <source>
        <dbReference type="Proteomes" id="UP000092583"/>
    </source>
</evidence>
<dbReference type="Pfam" id="PF13086">
    <property type="entry name" value="AAA_11"/>
    <property type="match status" value="2"/>
</dbReference>
<evidence type="ECO:0000259" key="5">
    <source>
        <dbReference type="Pfam" id="PF13087"/>
    </source>
</evidence>